<evidence type="ECO:0000259" key="6">
    <source>
        <dbReference type="Pfam" id="PF05154"/>
    </source>
</evidence>
<evidence type="ECO:0000256" key="3">
    <source>
        <dbReference type="ARBA" id="ARBA00022989"/>
    </source>
</evidence>
<keyword evidence="3 5" id="KW-1133">Transmembrane helix</keyword>
<protein>
    <submittedName>
        <fullName evidence="7">TM2 domain-containing protein</fullName>
    </submittedName>
</protein>
<feature type="transmembrane region" description="Helical" evidence="5">
    <location>
        <begin position="111"/>
        <end position="137"/>
    </location>
</feature>
<sequence length="149" mass="16272">MTKSKTVAAWLAFLGGPFGLHRFYLHGAGDWLGWLLPVPTLVGAYGVLRMWSLGQNDPLSWVLTPVLGFTFAGCCLTAIVYGLKKPEDWNGRFNPGQSPDAKPGRTNWGTVWAIVLALMIGAGVLMASIAISFQGYFNQQVEEGRRISQ</sequence>
<feature type="domain" description="TM2" evidence="6">
    <location>
        <begin position="1"/>
        <end position="36"/>
    </location>
</feature>
<keyword evidence="4 5" id="KW-0472">Membrane</keyword>
<dbReference type="OrthoDB" id="8702870at2"/>
<dbReference type="AlphaFoldDB" id="A0A4Z0C714"/>
<evidence type="ECO:0000256" key="4">
    <source>
        <dbReference type="ARBA" id="ARBA00023136"/>
    </source>
</evidence>
<evidence type="ECO:0000256" key="1">
    <source>
        <dbReference type="ARBA" id="ARBA00004141"/>
    </source>
</evidence>
<dbReference type="RefSeq" id="WP_135261964.1">
    <property type="nucleotide sequence ID" value="NZ_SMLM01000001.1"/>
</dbReference>
<proteinExistence type="predicted"/>
<dbReference type="GO" id="GO:0016020">
    <property type="term" value="C:membrane"/>
    <property type="evidence" value="ECO:0007669"/>
    <property type="project" value="UniProtKB-SubCell"/>
</dbReference>
<feature type="transmembrane region" description="Helical" evidence="5">
    <location>
        <begin position="31"/>
        <end position="48"/>
    </location>
</feature>
<keyword evidence="8" id="KW-1185">Reference proteome</keyword>
<reference evidence="7 8" key="1">
    <citation type="submission" date="2019-03" db="EMBL/GenBank/DDBJ databases">
        <title>Ramlibacter henchirensis DSM 14656, whole genome shotgun sequence.</title>
        <authorList>
            <person name="Zhang X."/>
            <person name="Feng G."/>
            <person name="Zhu H."/>
        </authorList>
    </citation>
    <scope>NUCLEOTIDE SEQUENCE [LARGE SCALE GENOMIC DNA]</scope>
    <source>
        <strain evidence="7 8">DSM 14656</strain>
    </source>
</reference>
<accession>A0A4Z0C714</accession>
<dbReference type="InterPro" id="IPR007829">
    <property type="entry name" value="TM2"/>
</dbReference>
<evidence type="ECO:0000313" key="7">
    <source>
        <dbReference type="EMBL" id="TFZ05879.1"/>
    </source>
</evidence>
<evidence type="ECO:0000313" key="8">
    <source>
        <dbReference type="Proteomes" id="UP000298180"/>
    </source>
</evidence>
<organism evidence="7 8">
    <name type="scientific">Ramlibacter henchirensis</name>
    <dbReference type="NCBI Taxonomy" id="204072"/>
    <lineage>
        <taxon>Bacteria</taxon>
        <taxon>Pseudomonadati</taxon>
        <taxon>Pseudomonadota</taxon>
        <taxon>Betaproteobacteria</taxon>
        <taxon>Burkholderiales</taxon>
        <taxon>Comamonadaceae</taxon>
        <taxon>Ramlibacter</taxon>
    </lineage>
</organism>
<feature type="transmembrane region" description="Helical" evidence="5">
    <location>
        <begin position="7"/>
        <end position="25"/>
    </location>
</feature>
<keyword evidence="2 5" id="KW-0812">Transmembrane</keyword>
<gene>
    <name evidence="7" type="ORF">EZ313_04290</name>
</gene>
<dbReference type="EMBL" id="SMLM01000001">
    <property type="protein sequence ID" value="TFZ05879.1"/>
    <property type="molecule type" value="Genomic_DNA"/>
</dbReference>
<dbReference type="Pfam" id="PF05154">
    <property type="entry name" value="TM2"/>
    <property type="match status" value="1"/>
</dbReference>
<evidence type="ECO:0000256" key="2">
    <source>
        <dbReference type="ARBA" id="ARBA00022692"/>
    </source>
</evidence>
<comment type="caution">
    <text evidence="7">The sequence shown here is derived from an EMBL/GenBank/DDBJ whole genome shotgun (WGS) entry which is preliminary data.</text>
</comment>
<evidence type="ECO:0000256" key="5">
    <source>
        <dbReference type="SAM" id="Phobius"/>
    </source>
</evidence>
<comment type="subcellular location">
    <subcellularLocation>
        <location evidence="1">Membrane</location>
        <topology evidence="1">Multi-pass membrane protein</topology>
    </subcellularLocation>
</comment>
<name>A0A4Z0C714_9BURK</name>
<dbReference type="Proteomes" id="UP000298180">
    <property type="component" value="Unassembled WGS sequence"/>
</dbReference>
<feature type="transmembrane region" description="Helical" evidence="5">
    <location>
        <begin position="60"/>
        <end position="83"/>
    </location>
</feature>